<gene>
    <name evidence="2" type="ORF">PSALAMII_LOCUS8646</name>
</gene>
<evidence type="ECO:0000313" key="2">
    <source>
        <dbReference type="EMBL" id="CAG8410519.1"/>
    </source>
</evidence>
<protein>
    <recommendedName>
        <fullName evidence="1">F-box domain-containing protein</fullName>
    </recommendedName>
</protein>
<accession>A0A9W4JRU6</accession>
<dbReference type="OrthoDB" id="434771at2759"/>
<feature type="domain" description="F-box" evidence="1">
    <location>
        <begin position="190"/>
        <end position="236"/>
    </location>
</feature>
<dbReference type="InterPro" id="IPR001810">
    <property type="entry name" value="F-box_dom"/>
</dbReference>
<comment type="caution">
    <text evidence="2">The sequence shown here is derived from an EMBL/GenBank/DDBJ whole genome shotgun (WGS) entry which is preliminary data.</text>
</comment>
<dbReference type="Gene3D" id="1.20.1280.50">
    <property type="match status" value="1"/>
</dbReference>
<dbReference type="Pfam" id="PF00646">
    <property type="entry name" value="F-box"/>
    <property type="match status" value="1"/>
</dbReference>
<evidence type="ECO:0000313" key="3">
    <source>
        <dbReference type="Proteomes" id="UP001152592"/>
    </source>
</evidence>
<dbReference type="PROSITE" id="PS50181">
    <property type="entry name" value="FBOX"/>
    <property type="match status" value="1"/>
</dbReference>
<dbReference type="AlphaFoldDB" id="A0A9W4JRU6"/>
<dbReference type="SUPFAM" id="SSF81383">
    <property type="entry name" value="F-box domain"/>
    <property type="match status" value="1"/>
</dbReference>
<proteinExistence type="predicted"/>
<dbReference type="Proteomes" id="UP001152592">
    <property type="component" value="Unassembled WGS sequence"/>
</dbReference>
<sequence length="245" mass="28105">MNGDSPEPDATNENSATYCSATSPGHCVSCKWSICTRKLVGNYYPWMEFYQAIYLTSEGVQLSGVYKAGSETLEGINILDIHEEDVVLRHWWSLANNKPPKAFLIHSCCWSLLRTHFTDNDIDVDRLFEVCKRRPASRTNNNSGDWILRMSCLQHPLLRPVIRGIGDVTKQLSKIQRSKKNPNNNIIFTNDAFNLFPMEIRLEIAAYLSTTDFLQLRLISRAMASVFSLQSFWKTRFRINGERGF</sequence>
<evidence type="ECO:0000259" key="1">
    <source>
        <dbReference type="PROSITE" id="PS50181"/>
    </source>
</evidence>
<dbReference type="SMART" id="SM00256">
    <property type="entry name" value="FBOX"/>
    <property type="match status" value="1"/>
</dbReference>
<reference evidence="2" key="1">
    <citation type="submission" date="2021-07" db="EMBL/GenBank/DDBJ databases">
        <authorList>
            <person name="Branca A.L. A."/>
        </authorList>
    </citation>
    <scope>NUCLEOTIDE SEQUENCE</scope>
</reference>
<dbReference type="EMBL" id="CAJVPD010000265">
    <property type="protein sequence ID" value="CAG8410519.1"/>
    <property type="molecule type" value="Genomic_DNA"/>
</dbReference>
<organism evidence="2 3">
    <name type="scientific">Penicillium salamii</name>
    <dbReference type="NCBI Taxonomy" id="1612424"/>
    <lineage>
        <taxon>Eukaryota</taxon>
        <taxon>Fungi</taxon>
        <taxon>Dikarya</taxon>
        <taxon>Ascomycota</taxon>
        <taxon>Pezizomycotina</taxon>
        <taxon>Eurotiomycetes</taxon>
        <taxon>Eurotiomycetidae</taxon>
        <taxon>Eurotiales</taxon>
        <taxon>Aspergillaceae</taxon>
        <taxon>Penicillium</taxon>
    </lineage>
</organism>
<name>A0A9W4JRU6_9EURO</name>
<dbReference type="InterPro" id="IPR036047">
    <property type="entry name" value="F-box-like_dom_sf"/>
</dbReference>